<dbReference type="EMBL" id="PQXK01000307">
    <property type="protein sequence ID" value="TGO32550.1"/>
    <property type="molecule type" value="Genomic_DNA"/>
</dbReference>
<keyword evidence="2" id="KW-1185">Reference proteome</keyword>
<organism evidence="1 2">
    <name type="scientific">Botrytis hyacinthi</name>
    <dbReference type="NCBI Taxonomy" id="278943"/>
    <lineage>
        <taxon>Eukaryota</taxon>
        <taxon>Fungi</taxon>
        <taxon>Dikarya</taxon>
        <taxon>Ascomycota</taxon>
        <taxon>Pezizomycotina</taxon>
        <taxon>Leotiomycetes</taxon>
        <taxon>Helotiales</taxon>
        <taxon>Sclerotiniaceae</taxon>
        <taxon>Botrytis</taxon>
    </lineage>
</organism>
<accession>A0A4Z1GAU3</accession>
<proteinExistence type="predicted"/>
<gene>
    <name evidence="1" type="ORF">BHYA_0307g00030</name>
</gene>
<evidence type="ECO:0000313" key="1">
    <source>
        <dbReference type="EMBL" id="TGO32550.1"/>
    </source>
</evidence>
<comment type="caution">
    <text evidence="1">The sequence shown here is derived from an EMBL/GenBank/DDBJ whole genome shotgun (WGS) entry which is preliminary data.</text>
</comment>
<evidence type="ECO:0000313" key="2">
    <source>
        <dbReference type="Proteomes" id="UP000297814"/>
    </source>
</evidence>
<protein>
    <submittedName>
        <fullName evidence="1">Uncharacterized protein</fullName>
    </submittedName>
</protein>
<reference evidence="1 2" key="1">
    <citation type="submission" date="2017-12" db="EMBL/GenBank/DDBJ databases">
        <title>Comparative genomics of Botrytis spp.</title>
        <authorList>
            <person name="Valero-Jimenez C.A."/>
            <person name="Tapia P."/>
            <person name="Veloso J."/>
            <person name="Silva-Moreno E."/>
            <person name="Staats M."/>
            <person name="Valdes J.H."/>
            <person name="Van Kan J.A.L."/>
        </authorList>
    </citation>
    <scope>NUCLEOTIDE SEQUENCE [LARGE SCALE GENOMIC DNA]</scope>
    <source>
        <strain evidence="1 2">Bh0001</strain>
    </source>
</reference>
<dbReference type="Proteomes" id="UP000297814">
    <property type="component" value="Unassembled WGS sequence"/>
</dbReference>
<dbReference type="AlphaFoldDB" id="A0A4Z1GAU3"/>
<sequence>MVSRKDDIRKIVQILQSWYISSELAMTFPAVAKIMRRMAAQTEEDFQEMIRLVLCIHSPKMQVIRPGAGTSSMGI</sequence>
<name>A0A4Z1GAU3_9HELO</name>